<reference evidence="2 3" key="1">
    <citation type="submission" date="2020-12" db="EMBL/GenBank/DDBJ databases">
        <authorList>
            <person name="Zhou J."/>
        </authorList>
    </citation>
    <scope>NUCLEOTIDE SEQUENCE [LARGE SCALE GENOMIC DNA]</scope>
    <source>
        <strain evidence="2 3">CCUG 61299</strain>
    </source>
</reference>
<proteinExistence type="predicted"/>
<evidence type="ECO:0000313" key="2">
    <source>
        <dbReference type="EMBL" id="QQM68043.1"/>
    </source>
</evidence>
<accession>A0A7T7MAQ2</accession>
<dbReference type="RefSeq" id="WP_200277474.1">
    <property type="nucleotide sequence ID" value="NZ_CP066802.1"/>
</dbReference>
<gene>
    <name evidence="2" type="ORF">JG540_04140</name>
</gene>
<dbReference type="EMBL" id="CP066802">
    <property type="protein sequence ID" value="QQM68043.1"/>
    <property type="molecule type" value="Genomic_DNA"/>
</dbReference>
<dbReference type="GO" id="GO:0016020">
    <property type="term" value="C:membrane"/>
    <property type="evidence" value="ECO:0007669"/>
    <property type="project" value="InterPro"/>
</dbReference>
<protein>
    <submittedName>
        <fullName evidence="2">YggT family protein</fullName>
    </submittedName>
</protein>
<dbReference type="AlphaFoldDB" id="A0A7T7MAQ2"/>
<dbReference type="KEGG" id="awe:JG540_04140"/>
<evidence type="ECO:0000313" key="3">
    <source>
        <dbReference type="Proteomes" id="UP000595895"/>
    </source>
</evidence>
<sequence>MSAVISILQSLLSLYVLVLLLRVVLDLLEQFSRSWRPTGVVLVVANAVYGLTDPPLRMIRERVPALQVGGVGLDLSVLVLWLGIVLLQTLLAFLR</sequence>
<keyword evidence="3" id="KW-1185">Reference proteome</keyword>
<dbReference type="Pfam" id="PF02325">
    <property type="entry name" value="CCB3_YggT"/>
    <property type="match status" value="1"/>
</dbReference>
<organism evidence="2 3">
    <name type="scientific">Actinomyces weissii</name>
    <dbReference type="NCBI Taxonomy" id="675090"/>
    <lineage>
        <taxon>Bacteria</taxon>
        <taxon>Bacillati</taxon>
        <taxon>Actinomycetota</taxon>
        <taxon>Actinomycetes</taxon>
        <taxon>Actinomycetales</taxon>
        <taxon>Actinomycetaceae</taxon>
        <taxon>Actinomyces</taxon>
    </lineage>
</organism>
<name>A0A7T7MAQ2_9ACTO</name>
<keyword evidence="1" id="KW-1133">Transmembrane helix</keyword>
<dbReference type="InterPro" id="IPR003425">
    <property type="entry name" value="CCB3/YggT"/>
</dbReference>
<feature type="transmembrane region" description="Helical" evidence="1">
    <location>
        <begin position="6"/>
        <end position="28"/>
    </location>
</feature>
<dbReference type="Proteomes" id="UP000595895">
    <property type="component" value="Chromosome"/>
</dbReference>
<feature type="transmembrane region" description="Helical" evidence="1">
    <location>
        <begin position="72"/>
        <end position="94"/>
    </location>
</feature>
<keyword evidence="1" id="KW-0812">Transmembrane</keyword>
<keyword evidence="1" id="KW-0472">Membrane</keyword>
<evidence type="ECO:0000256" key="1">
    <source>
        <dbReference type="SAM" id="Phobius"/>
    </source>
</evidence>